<accession>A0AAD7IL93</accession>
<dbReference type="EMBL" id="JARKIB010000087">
    <property type="protein sequence ID" value="KAJ7744370.1"/>
    <property type="molecule type" value="Genomic_DNA"/>
</dbReference>
<dbReference type="AlphaFoldDB" id="A0AAD7IL93"/>
<proteinExistence type="predicted"/>
<keyword evidence="3" id="KW-1185">Reference proteome</keyword>
<feature type="region of interest" description="Disordered" evidence="1">
    <location>
        <begin position="351"/>
        <end position="388"/>
    </location>
</feature>
<evidence type="ECO:0000313" key="2">
    <source>
        <dbReference type="EMBL" id="KAJ7744370.1"/>
    </source>
</evidence>
<organism evidence="2 3">
    <name type="scientific">Mycena metata</name>
    <dbReference type="NCBI Taxonomy" id="1033252"/>
    <lineage>
        <taxon>Eukaryota</taxon>
        <taxon>Fungi</taxon>
        <taxon>Dikarya</taxon>
        <taxon>Basidiomycota</taxon>
        <taxon>Agaricomycotina</taxon>
        <taxon>Agaricomycetes</taxon>
        <taxon>Agaricomycetidae</taxon>
        <taxon>Agaricales</taxon>
        <taxon>Marasmiineae</taxon>
        <taxon>Mycenaceae</taxon>
        <taxon>Mycena</taxon>
    </lineage>
</organism>
<protein>
    <submittedName>
        <fullName evidence="2">Uncharacterized protein</fullName>
    </submittedName>
</protein>
<gene>
    <name evidence="2" type="ORF">B0H16DRAFT_1463242</name>
</gene>
<reference evidence="2" key="1">
    <citation type="submission" date="2023-03" db="EMBL/GenBank/DDBJ databases">
        <title>Massive genome expansion in bonnet fungi (Mycena s.s.) driven by repeated elements and novel gene families across ecological guilds.</title>
        <authorList>
            <consortium name="Lawrence Berkeley National Laboratory"/>
            <person name="Harder C.B."/>
            <person name="Miyauchi S."/>
            <person name="Viragh M."/>
            <person name="Kuo A."/>
            <person name="Thoen E."/>
            <person name="Andreopoulos B."/>
            <person name="Lu D."/>
            <person name="Skrede I."/>
            <person name="Drula E."/>
            <person name="Henrissat B."/>
            <person name="Morin E."/>
            <person name="Kohler A."/>
            <person name="Barry K."/>
            <person name="LaButti K."/>
            <person name="Morin E."/>
            <person name="Salamov A."/>
            <person name="Lipzen A."/>
            <person name="Mereny Z."/>
            <person name="Hegedus B."/>
            <person name="Baldrian P."/>
            <person name="Stursova M."/>
            <person name="Weitz H."/>
            <person name="Taylor A."/>
            <person name="Grigoriev I.V."/>
            <person name="Nagy L.G."/>
            <person name="Martin F."/>
            <person name="Kauserud H."/>
        </authorList>
    </citation>
    <scope>NUCLEOTIDE SEQUENCE</scope>
    <source>
        <strain evidence="2">CBHHK182m</strain>
    </source>
</reference>
<evidence type="ECO:0000313" key="3">
    <source>
        <dbReference type="Proteomes" id="UP001215598"/>
    </source>
</evidence>
<dbReference type="Proteomes" id="UP001215598">
    <property type="component" value="Unassembled WGS sequence"/>
</dbReference>
<evidence type="ECO:0000256" key="1">
    <source>
        <dbReference type="SAM" id="MobiDB-lite"/>
    </source>
</evidence>
<comment type="caution">
    <text evidence="2">The sequence shown here is derived from an EMBL/GenBank/DDBJ whole genome shotgun (WGS) entry which is preliminary data.</text>
</comment>
<name>A0AAD7IL93_9AGAR</name>
<sequence length="425" mass="47897">MLVESRCLPILRFVDGSQAWQQFGSLQDTSVALRCPLLNIWGWLASGMGMSGLACVTCHKPIWRANWLVMACGNNDVEKIWTVAWACPKKTLWYPAKSIKHHKNRANGPHEFEFEWSACLDGTLYNTEFSSVPELRRIHHRGREFLEAIQYVKLSDQQIGNIRLPFYENTKFEDHENPALTAIFNAAIPQIAKILAAWDQQHPAVQSLSRFTGSKRINPVQKSSEWMVALDYEERLARVTGIGLALLHFLVVQHELEEPLNLNGDLVNDLWDNCVVTCGGDGKAALQAMYGAVNDGVLPGANEGQKMSRFFDRHTIFDSHWRPPLYRRVRTSQFTSTQAILVTIPTVSKRKAEEQLESGKGPKRSKLKEPKMAKAHQKTNMAAPGNNRRVLPSRKSIVTITMLLSSAYLNEHAKKVNGNGENRGT</sequence>